<sequence>MRIEQYFLITDYSLWEVILNGDSLVPTRVVDGVLQPELKFILFSVSQMCDKKNGVLFTDTECLALSPDFKLPNESQVLLRVPRENNLYNVNLKNIVPSGDLTCLFAKATIDESNLWHKRLGHINFKTMNKLVKGNLVRGLPKKVFENDNTCVACKKGKQHRASCKTKPVSYVDQPLYRLHMDLFGPTFVKSLNKKSYCLFVIDDYSRFTWVFFLATKDETSLILKTFITGLENQLSLTMKVIRSDNGTKFKNNDLNQLCGMKGIKREFSAEAVNTTYYVQNRVLVTKPHNKTSYELLNGRTLSIGFMRPFGCPVTILNTLDSLGKFDGKVDEGFLVGYSEPAFEGSKLESEVNVFPSSSAQSKKQDDKTKRKAKEDITYFDDEGDVGVEADFNNLETSITVSPIPTIRVHKDHPVTQIIGDLSSATQTRSMSRVAKDQGGLSQIFNDDFHTCMFAWFLLQEKPKRVHQALKDLSWFEAMQEELLQFKMQKEEGINYEKVFAPIARIEAIRLFLAYASFMGFMVYQMDVKSAFLYGTIKEEVYVCQPSGFEDPDHPDKRQDRSYAIYQKVEKGYSAGSDLYGKSASTPIDTEKPLLKDPDGEDVDVHTYRSMIGSLMCLTSSRPDIMFAVVLSGMESLKRMVNVTNILRVSTPRCDEHRLELMELTVFLLPSDENVRVEVNDVIRLQALVDKKKVVVTKATIIEALLLDDAEGVECLPNEEIFAELARMGYEKPSTKLTFYKAFFSSQWSIVRNVDSLSKFYMYPCFLQLIIRKQVGKGFYKVATPLFEGMLVAQEVEEGDANENVENVNAGDTVEGDVSAANDKGRMIAEMDQDVDIVLEEAKEVVDDAKADQDAKEEELEPAELQEVVDIVTTAKLITKVVIAASTTISANEVLVYAATTAVASKLTTALSKRTKGVVVRDLEESTTTTSTIIHTEAKSKDKGKGILVDKGKGILAKEDPAVKRYQALKRKPQTEVQARKNMMIYLKNVAGFKMDYFKGMSYYDIRPIFEAMFNTNVAFLQKTKEHIDEEESRALKRINETPA</sequence>
<dbReference type="InterPro" id="IPR001584">
    <property type="entry name" value="Integrase_cat-core"/>
</dbReference>
<dbReference type="AlphaFoldDB" id="A0A6L2L1N9"/>
<dbReference type="InterPro" id="IPR039537">
    <property type="entry name" value="Retrotran_Ty1/copia-like"/>
</dbReference>
<dbReference type="EMBL" id="BKCJ010003524">
    <property type="protein sequence ID" value="GEU55608.1"/>
    <property type="molecule type" value="Genomic_DNA"/>
</dbReference>
<gene>
    <name evidence="5" type="ORF">Tci_027586</name>
</gene>
<dbReference type="InterPro" id="IPR013103">
    <property type="entry name" value="RVT_2"/>
</dbReference>
<accession>A0A6L2L1N9</accession>
<dbReference type="Pfam" id="PF00665">
    <property type="entry name" value="rve"/>
    <property type="match status" value="1"/>
</dbReference>
<dbReference type="GO" id="GO:0003887">
    <property type="term" value="F:DNA-directed DNA polymerase activity"/>
    <property type="evidence" value="ECO:0007669"/>
    <property type="project" value="UniProtKB-KW"/>
</dbReference>
<dbReference type="Pfam" id="PF13976">
    <property type="entry name" value="gag_pre-integrs"/>
    <property type="match status" value="1"/>
</dbReference>
<comment type="caution">
    <text evidence="5">The sequence shown here is derived from an EMBL/GenBank/DDBJ whole genome shotgun (WGS) entry which is preliminary data.</text>
</comment>
<dbReference type="GO" id="GO:0016787">
    <property type="term" value="F:hydrolase activity"/>
    <property type="evidence" value="ECO:0007669"/>
    <property type="project" value="UniProtKB-KW"/>
</dbReference>
<feature type="compositionally biased region" description="Basic and acidic residues" evidence="3">
    <location>
        <begin position="363"/>
        <end position="373"/>
    </location>
</feature>
<dbReference type="GO" id="GO:0003964">
    <property type="term" value="F:RNA-directed DNA polymerase activity"/>
    <property type="evidence" value="ECO:0007669"/>
    <property type="project" value="UniProtKB-KW"/>
</dbReference>
<evidence type="ECO:0000313" key="5">
    <source>
        <dbReference type="EMBL" id="GEU55608.1"/>
    </source>
</evidence>
<dbReference type="Pfam" id="PF07727">
    <property type="entry name" value="RVT_2"/>
    <property type="match status" value="1"/>
</dbReference>
<dbReference type="SUPFAM" id="SSF53098">
    <property type="entry name" value="Ribonuclease H-like"/>
    <property type="match status" value="1"/>
</dbReference>
<evidence type="ECO:0000256" key="1">
    <source>
        <dbReference type="ARBA" id="ARBA00022723"/>
    </source>
</evidence>
<name>A0A6L2L1N9_TANCI</name>
<dbReference type="Gene3D" id="3.30.420.10">
    <property type="entry name" value="Ribonuclease H-like superfamily/Ribonuclease H"/>
    <property type="match status" value="1"/>
</dbReference>
<dbReference type="PROSITE" id="PS50994">
    <property type="entry name" value="INTEGRASE"/>
    <property type="match status" value="1"/>
</dbReference>
<organism evidence="5">
    <name type="scientific">Tanacetum cinerariifolium</name>
    <name type="common">Dalmatian daisy</name>
    <name type="synonym">Chrysanthemum cinerariifolium</name>
    <dbReference type="NCBI Taxonomy" id="118510"/>
    <lineage>
        <taxon>Eukaryota</taxon>
        <taxon>Viridiplantae</taxon>
        <taxon>Streptophyta</taxon>
        <taxon>Embryophyta</taxon>
        <taxon>Tracheophyta</taxon>
        <taxon>Spermatophyta</taxon>
        <taxon>Magnoliopsida</taxon>
        <taxon>eudicotyledons</taxon>
        <taxon>Gunneridae</taxon>
        <taxon>Pentapetalae</taxon>
        <taxon>asterids</taxon>
        <taxon>campanulids</taxon>
        <taxon>Asterales</taxon>
        <taxon>Asteraceae</taxon>
        <taxon>Asteroideae</taxon>
        <taxon>Anthemideae</taxon>
        <taxon>Anthemidinae</taxon>
        <taxon>Tanacetum</taxon>
    </lineage>
</organism>
<dbReference type="PANTHER" id="PTHR42648:SF32">
    <property type="entry name" value="RIBONUCLEASE H-LIKE DOMAIN, GAG-PRE-INTEGRASE DOMAIN PROTEIN-RELATED"/>
    <property type="match status" value="1"/>
</dbReference>
<dbReference type="InterPro" id="IPR012337">
    <property type="entry name" value="RNaseH-like_sf"/>
</dbReference>
<dbReference type="GO" id="GO:0006310">
    <property type="term" value="P:DNA recombination"/>
    <property type="evidence" value="ECO:0007669"/>
    <property type="project" value="UniProtKB-KW"/>
</dbReference>
<evidence type="ECO:0000256" key="3">
    <source>
        <dbReference type="SAM" id="MobiDB-lite"/>
    </source>
</evidence>
<dbReference type="GO" id="GO:0046872">
    <property type="term" value="F:metal ion binding"/>
    <property type="evidence" value="ECO:0007669"/>
    <property type="project" value="UniProtKB-KW"/>
</dbReference>
<evidence type="ECO:0000256" key="2">
    <source>
        <dbReference type="ARBA" id="ARBA00022801"/>
    </source>
</evidence>
<dbReference type="GO" id="GO:0004519">
    <property type="term" value="F:endonuclease activity"/>
    <property type="evidence" value="ECO:0007669"/>
    <property type="project" value="UniProtKB-KW"/>
</dbReference>
<evidence type="ECO:0000259" key="4">
    <source>
        <dbReference type="PROSITE" id="PS50994"/>
    </source>
</evidence>
<keyword evidence="2" id="KW-0378">Hydrolase</keyword>
<protein>
    <recommendedName>
        <fullName evidence="4">Integrase catalytic domain-containing protein</fullName>
    </recommendedName>
</protein>
<dbReference type="GO" id="GO:0015074">
    <property type="term" value="P:DNA integration"/>
    <property type="evidence" value="ECO:0007669"/>
    <property type="project" value="UniProtKB-KW"/>
</dbReference>
<proteinExistence type="predicted"/>
<keyword evidence="1" id="KW-0479">Metal-binding</keyword>
<feature type="region of interest" description="Disordered" evidence="3">
    <location>
        <begin position="354"/>
        <end position="373"/>
    </location>
</feature>
<reference evidence="5" key="1">
    <citation type="journal article" date="2019" name="Sci. Rep.">
        <title>Draft genome of Tanacetum cinerariifolium, the natural source of mosquito coil.</title>
        <authorList>
            <person name="Yamashiro T."/>
            <person name="Shiraishi A."/>
            <person name="Satake H."/>
            <person name="Nakayama K."/>
        </authorList>
    </citation>
    <scope>NUCLEOTIDE SEQUENCE</scope>
</reference>
<dbReference type="GO" id="GO:0003676">
    <property type="term" value="F:nucleic acid binding"/>
    <property type="evidence" value="ECO:0007669"/>
    <property type="project" value="InterPro"/>
</dbReference>
<dbReference type="InterPro" id="IPR036397">
    <property type="entry name" value="RNaseH_sf"/>
</dbReference>
<dbReference type="PANTHER" id="PTHR42648">
    <property type="entry name" value="TRANSPOSASE, PUTATIVE-RELATED"/>
    <property type="match status" value="1"/>
</dbReference>
<feature type="domain" description="Integrase catalytic" evidence="4">
    <location>
        <begin position="171"/>
        <end position="271"/>
    </location>
</feature>
<dbReference type="InterPro" id="IPR025724">
    <property type="entry name" value="GAG-pre-integrase_dom"/>
</dbReference>